<organism evidence="12 13">
    <name type="scientific">Macrococcoides bohemicum</name>
    <dbReference type="NCBI Taxonomy" id="1903056"/>
    <lineage>
        <taxon>Bacteria</taxon>
        <taxon>Bacillati</taxon>
        <taxon>Bacillota</taxon>
        <taxon>Bacilli</taxon>
        <taxon>Bacillales</taxon>
        <taxon>Staphylococcaceae</taxon>
        <taxon>Macrococcoides</taxon>
    </lineage>
</organism>
<dbReference type="OrthoDB" id="2418538at2"/>
<feature type="transmembrane region" description="Helical" evidence="11">
    <location>
        <begin position="23"/>
        <end position="46"/>
    </location>
</feature>
<comment type="similarity">
    <text evidence="2">Belongs to the IcaD family.</text>
</comment>
<dbReference type="AlphaFoldDB" id="A0A328A3X1"/>
<comment type="subcellular location">
    <subcellularLocation>
        <location evidence="1">Cell membrane</location>
        <topology evidence="1">Multi-pass membrane protein</topology>
    </subcellularLocation>
</comment>
<evidence type="ECO:0000256" key="5">
    <source>
        <dbReference type="ARBA" id="ARBA00022692"/>
    </source>
</evidence>
<name>A0A328A3X1_9STAP</name>
<comment type="caution">
    <text evidence="12">The sequence shown here is derived from an EMBL/GenBank/DDBJ whole genome shotgun (WGS) entry which is preliminary data.</text>
</comment>
<evidence type="ECO:0000256" key="9">
    <source>
        <dbReference type="ARBA" id="ARBA00030130"/>
    </source>
</evidence>
<dbReference type="RefSeq" id="WP_111745763.1">
    <property type="nucleotide sequence ID" value="NZ_JBHSQY010000012.1"/>
</dbReference>
<sequence length="104" mass="12168">MVKSGQRKHPTVKSTLNFFNECVLYILSGTLWLYCLISVFILFALFSLQDFEVALFFRNIFNLEKRALDHTMMGLLAAVGVVTVYLLSTFSLTKWRKRRYETMD</sequence>
<dbReference type="EMBL" id="PZJG01000004">
    <property type="protein sequence ID" value="RAK49215.1"/>
    <property type="molecule type" value="Genomic_DNA"/>
</dbReference>
<keyword evidence="5 11" id="KW-0812">Transmembrane</keyword>
<evidence type="ECO:0000256" key="6">
    <source>
        <dbReference type="ARBA" id="ARBA00022989"/>
    </source>
</evidence>
<evidence type="ECO:0000256" key="8">
    <source>
        <dbReference type="ARBA" id="ARBA00025422"/>
    </source>
</evidence>
<dbReference type="InterPro" id="IPR020510">
    <property type="entry name" value="IcaD"/>
</dbReference>
<keyword evidence="7 11" id="KW-0472">Membrane</keyword>
<evidence type="ECO:0000313" key="13">
    <source>
        <dbReference type="Proteomes" id="UP000249579"/>
    </source>
</evidence>
<evidence type="ECO:0000256" key="2">
    <source>
        <dbReference type="ARBA" id="ARBA00006797"/>
    </source>
</evidence>
<reference evidence="12 13" key="1">
    <citation type="journal article" date="2018" name="Front. Microbiol.">
        <title>Description and Comparative Genomics of Macrococcus caseolyticus subsp. hominis subsp. nov., Macrococcus goetzii sp. nov., Macrococcus epidermidis sp. nov., and Macrococcus bohemicus sp. nov., Novel Macrococci From Human Clinical Material With Virulence Potential and Suspected Uptake of Foreign DNA by Natural Transformation.</title>
        <authorList>
            <person name="Maslanova I."/>
            <person name="Wertheimer Z."/>
            <person name="Sedlacek I."/>
            <person name="Svec P."/>
            <person name="Indrakova A."/>
            <person name="Kovarovic V."/>
            <person name="Schumann P."/>
            <person name="Sproer C."/>
            <person name="Kralova S."/>
            <person name="Sedo O."/>
            <person name="Kristofova L."/>
            <person name="Vrbovska V."/>
            <person name="Fuzik T."/>
            <person name="Petras P."/>
            <person name="Zdrahal Z."/>
            <person name="Ruzickova V."/>
            <person name="Doskar J."/>
            <person name="Pantucek R."/>
        </authorList>
    </citation>
    <scope>NUCLEOTIDE SEQUENCE [LARGE SCALE GENOMIC DNA]</scope>
    <source>
        <strain evidence="12 13">03/115</strain>
    </source>
</reference>
<dbReference type="NCBIfam" id="TIGR03932">
    <property type="entry name" value="PIA_icaD"/>
    <property type="match status" value="1"/>
</dbReference>
<accession>A0A328A3X1</accession>
<dbReference type="GO" id="GO:0005886">
    <property type="term" value="C:plasma membrane"/>
    <property type="evidence" value="ECO:0007669"/>
    <property type="project" value="UniProtKB-SubCell"/>
</dbReference>
<evidence type="ECO:0000256" key="7">
    <source>
        <dbReference type="ARBA" id="ARBA00023136"/>
    </source>
</evidence>
<proteinExistence type="inferred from homology"/>
<keyword evidence="4" id="KW-1003">Cell membrane</keyword>
<evidence type="ECO:0000256" key="4">
    <source>
        <dbReference type="ARBA" id="ARBA00022475"/>
    </source>
</evidence>
<gene>
    <name evidence="12" type="primary">icaD</name>
    <name evidence="12" type="ORF">BHX94_07640</name>
</gene>
<evidence type="ECO:0000256" key="1">
    <source>
        <dbReference type="ARBA" id="ARBA00004651"/>
    </source>
</evidence>
<dbReference type="Proteomes" id="UP000249579">
    <property type="component" value="Unassembled WGS sequence"/>
</dbReference>
<feature type="transmembrane region" description="Helical" evidence="11">
    <location>
        <begin position="72"/>
        <end position="93"/>
    </location>
</feature>
<comment type="function">
    <text evidence="8">Necessary for the synthesis of poly-beta-1,6-N-acetyl-D-glucosamine (PNAG, also referred to as PIA), a biofilm adhesin polysaccharide. Is required for full IcaA N-acetylglucosaminyltransferase activity.</text>
</comment>
<evidence type="ECO:0000256" key="3">
    <source>
        <dbReference type="ARBA" id="ARBA00014524"/>
    </source>
</evidence>
<evidence type="ECO:0000256" key="10">
    <source>
        <dbReference type="ARBA" id="ARBA00030190"/>
    </source>
</evidence>
<protein>
    <recommendedName>
        <fullName evidence="3">Poly-beta-1,6-N-acetyl-D-glucosamine synthesis protein IcaD</fullName>
    </recommendedName>
    <alternativeName>
        <fullName evidence="9">Biofilm polysaccharide intercellular adhesin synthesis protein IcaD</fullName>
    </alternativeName>
    <alternativeName>
        <fullName evidence="10">Intercellular adhesion protein D</fullName>
    </alternativeName>
</protein>
<evidence type="ECO:0000313" key="12">
    <source>
        <dbReference type="EMBL" id="RAK49215.1"/>
    </source>
</evidence>
<evidence type="ECO:0000256" key="11">
    <source>
        <dbReference type="SAM" id="Phobius"/>
    </source>
</evidence>
<keyword evidence="6 11" id="KW-1133">Transmembrane helix</keyword>